<accession>A0ABP0Q6S1</accession>
<dbReference type="EMBL" id="CAXAMM010039128">
    <property type="protein sequence ID" value="CAK9083938.1"/>
    <property type="molecule type" value="Genomic_DNA"/>
</dbReference>
<name>A0ABP0Q6S1_9DINO</name>
<organism evidence="5 6">
    <name type="scientific">Durusdinium trenchii</name>
    <dbReference type="NCBI Taxonomy" id="1381693"/>
    <lineage>
        <taxon>Eukaryota</taxon>
        <taxon>Sar</taxon>
        <taxon>Alveolata</taxon>
        <taxon>Dinophyceae</taxon>
        <taxon>Suessiales</taxon>
        <taxon>Symbiodiniaceae</taxon>
        <taxon>Durusdinium</taxon>
    </lineage>
</organism>
<dbReference type="Pfam" id="PF00849">
    <property type="entry name" value="PseudoU_synth_2"/>
    <property type="match status" value="1"/>
</dbReference>
<dbReference type="Gene3D" id="3.30.2350.10">
    <property type="entry name" value="Pseudouridine synthase"/>
    <property type="match status" value="1"/>
</dbReference>
<dbReference type="InterPro" id="IPR020103">
    <property type="entry name" value="PsdUridine_synth_cat_dom_sf"/>
</dbReference>
<dbReference type="InterPro" id="IPR006145">
    <property type="entry name" value="PsdUridine_synth_RsuA/RluA"/>
</dbReference>
<feature type="domain" description="Pseudouridine synthase RsuA/RluA-like" evidence="4">
    <location>
        <begin position="75"/>
        <end position="171"/>
    </location>
</feature>
<sequence>MSQYAGRQSVCGGTPPGTRAQGLDSDGPKASKKVTVDAKDAKEAEGKWKGNFWENFNVFTSQCHQFMLAARPMRTGQSQREFRISLEQQRLSCKEYLVLSHGWLPPRGAVVARVHALKGGRSDQSSVTRRGRVAITRLKVLSYCMLSGAVSLVAVRLVTGRMHQIRLHLSHIGHPTVTDGKYAALGLQLIVVSPTVWSQE</sequence>
<gene>
    <name evidence="5" type="ORF">SCF082_LOCUS39830</name>
</gene>
<keyword evidence="3" id="KW-1133">Transmembrane helix</keyword>
<feature type="compositionally biased region" description="Basic and acidic residues" evidence="2">
    <location>
        <begin position="26"/>
        <end position="38"/>
    </location>
</feature>
<protein>
    <submittedName>
        <fullName evidence="5">Uncharacterized RNA pseudouridine synthase HP_0956 (RNA pseudouridylate synthase) (RNA-uridine isomerase)</fullName>
    </submittedName>
</protein>
<dbReference type="SUPFAM" id="SSF55120">
    <property type="entry name" value="Pseudouridine synthase"/>
    <property type="match status" value="1"/>
</dbReference>
<keyword evidence="6" id="KW-1185">Reference proteome</keyword>
<evidence type="ECO:0000256" key="3">
    <source>
        <dbReference type="SAM" id="Phobius"/>
    </source>
</evidence>
<dbReference type="CDD" id="cd02869">
    <property type="entry name" value="PseudoU_synth_RluA_like"/>
    <property type="match status" value="1"/>
</dbReference>
<comment type="caution">
    <text evidence="5">The sequence shown here is derived from an EMBL/GenBank/DDBJ whole genome shotgun (WGS) entry which is preliminary data.</text>
</comment>
<dbReference type="InterPro" id="IPR050188">
    <property type="entry name" value="RluA_PseudoU_synthase"/>
</dbReference>
<dbReference type="Proteomes" id="UP001642464">
    <property type="component" value="Unassembled WGS sequence"/>
</dbReference>
<evidence type="ECO:0000259" key="4">
    <source>
        <dbReference type="Pfam" id="PF00849"/>
    </source>
</evidence>
<dbReference type="PANTHER" id="PTHR21600:SF87">
    <property type="entry name" value="RNA PSEUDOURIDYLATE SYNTHASE DOMAIN-CONTAINING PROTEIN 1"/>
    <property type="match status" value="1"/>
</dbReference>
<dbReference type="GO" id="GO:0016853">
    <property type="term" value="F:isomerase activity"/>
    <property type="evidence" value="ECO:0007669"/>
    <property type="project" value="UniProtKB-KW"/>
</dbReference>
<keyword evidence="5" id="KW-0413">Isomerase</keyword>
<proteinExistence type="inferred from homology"/>
<evidence type="ECO:0000313" key="6">
    <source>
        <dbReference type="Proteomes" id="UP001642464"/>
    </source>
</evidence>
<keyword evidence="3" id="KW-0472">Membrane</keyword>
<evidence type="ECO:0000313" key="5">
    <source>
        <dbReference type="EMBL" id="CAK9083938.1"/>
    </source>
</evidence>
<reference evidence="5 6" key="1">
    <citation type="submission" date="2024-02" db="EMBL/GenBank/DDBJ databases">
        <authorList>
            <person name="Chen Y."/>
            <person name="Shah S."/>
            <person name="Dougan E. K."/>
            <person name="Thang M."/>
            <person name="Chan C."/>
        </authorList>
    </citation>
    <scope>NUCLEOTIDE SEQUENCE [LARGE SCALE GENOMIC DNA]</scope>
</reference>
<evidence type="ECO:0000256" key="1">
    <source>
        <dbReference type="ARBA" id="ARBA00010876"/>
    </source>
</evidence>
<dbReference type="PANTHER" id="PTHR21600">
    <property type="entry name" value="MITOCHONDRIAL RNA PSEUDOURIDINE SYNTHASE"/>
    <property type="match status" value="1"/>
</dbReference>
<comment type="similarity">
    <text evidence="1">Belongs to the pseudouridine synthase RluA family.</text>
</comment>
<keyword evidence="3" id="KW-0812">Transmembrane</keyword>
<evidence type="ECO:0000256" key="2">
    <source>
        <dbReference type="SAM" id="MobiDB-lite"/>
    </source>
</evidence>
<feature type="transmembrane region" description="Helical" evidence="3">
    <location>
        <begin position="140"/>
        <end position="159"/>
    </location>
</feature>
<feature type="region of interest" description="Disordered" evidence="2">
    <location>
        <begin position="1"/>
        <end position="38"/>
    </location>
</feature>